<dbReference type="EMBL" id="JACEIK010008916">
    <property type="protein sequence ID" value="MCE3051770.1"/>
    <property type="molecule type" value="Genomic_DNA"/>
</dbReference>
<protein>
    <submittedName>
        <fullName evidence="1">Uncharacterized protein</fullName>
    </submittedName>
</protein>
<reference evidence="1 2" key="1">
    <citation type="journal article" date="2021" name="BMC Genomics">
        <title>Datura genome reveals duplications of psychoactive alkaloid biosynthetic genes and high mutation rate following tissue culture.</title>
        <authorList>
            <person name="Rajewski A."/>
            <person name="Carter-House D."/>
            <person name="Stajich J."/>
            <person name="Litt A."/>
        </authorList>
    </citation>
    <scope>NUCLEOTIDE SEQUENCE [LARGE SCALE GENOMIC DNA]</scope>
    <source>
        <strain evidence="1">AR-01</strain>
    </source>
</reference>
<dbReference type="Proteomes" id="UP000823775">
    <property type="component" value="Unassembled WGS sequence"/>
</dbReference>
<evidence type="ECO:0000313" key="1">
    <source>
        <dbReference type="EMBL" id="MCE3051770.1"/>
    </source>
</evidence>
<organism evidence="1 2">
    <name type="scientific">Datura stramonium</name>
    <name type="common">Jimsonweed</name>
    <name type="synonym">Common thornapple</name>
    <dbReference type="NCBI Taxonomy" id="4076"/>
    <lineage>
        <taxon>Eukaryota</taxon>
        <taxon>Viridiplantae</taxon>
        <taxon>Streptophyta</taxon>
        <taxon>Embryophyta</taxon>
        <taxon>Tracheophyta</taxon>
        <taxon>Spermatophyta</taxon>
        <taxon>Magnoliopsida</taxon>
        <taxon>eudicotyledons</taxon>
        <taxon>Gunneridae</taxon>
        <taxon>Pentapetalae</taxon>
        <taxon>asterids</taxon>
        <taxon>lamiids</taxon>
        <taxon>Solanales</taxon>
        <taxon>Solanaceae</taxon>
        <taxon>Solanoideae</taxon>
        <taxon>Datureae</taxon>
        <taxon>Datura</taxon>
    </lineage>
</organism>
<evidence type="ECO:0000313" key="2">
    <source>
        <dbReference type="Proteomes" id="UP000823775"/>
    </source>
</evidence>
<gene>
    <name evidence="1" type="ORF">HAX54_050764</name>
</gene>
<feature type="non-terminal residue" evidence="1">
    <location>
        <position position="73"/>
    </location>
</feature>
<sequence length="73" mass="8052">MQRNAKGKNNQNIFKVAKAVSCARGSVSRRRGPPPVTLRDTSRPNMEFLKIPGELPMAPYPAEEGLSVTLRDT</sequence>
<accession>A0ABS8WQL2</accession>
<keyword evidence="2" id="KW-1185">Reference proteome</keyword>
<proteinExistence type="predicted"/>
<comment type="caution">
    <text evidence="1">The sequence shown here is derived from an EMBL/GenBank/DDBJ whole genome shotgun (WGS) entry which is preliminary data.</text>
</comment>
<name>A0ABS8WQL2_DATST</name>